<organism evidence="2 3">
    <name type="scientific">Haemaphysalis longicornis</name>
    <name type="common">Bush tick</name>
    <dbReference type="NCBI Taxonomy" id="44386"/>
    <lineage>
        <taxon>Eukaryota</taxon>
        <taxon>Metazoa</taxon>
        <taxon>Ecdysozoa</taxon>
        <taxon>Arthropoda</taxon>
        <taxon>Chelicerata</taxon>
        <taxon>Arachnida</taxon>
        <taxon>Acari</taxon>
        <taxon>Parasitiformes</taxon>
        <taxon>Ixodida</taxon>
        <taxon>Ixodoidea</taxon>
        <taxon>Ixodidae</taxon>
        <taxon>Haemaphysalinae</taxon>
        <taxon>Haemaphysalis</taxon>
    </lineage>
</organism>
<keyword evidence="3" id="KW-1185">Reference proteome</keyword>
<name>A0A9J6H0G5_HAELO</name>
<comment type="caution">
    <text evidence="2">The sequence shown here is derived from an EMBL/GenBank/DDBJ whole genome shotgun (WGS) entry which is preliminary data.</text>
</comment>
<gene>
    <name evidence="2" type="ORF">HPB48_020243</name>
</gene>
<dbReference type="EMBL" id="JABSTR010000010">
    <property type="protein sequence ID" value="KAH9380803.1"/>
    <property type="molecule type" value="Genomic_DNA"/>
</dbReference>
<feature type="transmembrane region" description="Helical" evidence="1">
    <location>
        <begin position="206"/>
        <end position="231"/>
    </location>
</feature>
<dbReference type="VEuPathDB" id="VectorBase:HLOH_048539"/>
<accession>A0A9J6H0G5</accession>
<evidence type="ECO:0000256" key="1">
    <source>
        <dbReference type="SAM" id="Phobius"/>
    </source>
</evidence>
<feature type="transmembrane region" description="Helical" evidence="1">
    <location>
        <begin position="465"/>
        <end position="486"/>
    </location>
</feature>
<evidence type="ECO:0008006" key="4">
    <source>
        <dbReference type="Google" id="ProtNLM"/>
    </source>
</evidence>
<dbReference type="Proteomes" id="UP000821853">
    <property type="component" value="Chromosome 8"/>
</dbReference>
<keyword evidence="1" id="KW-1133">Transmembrane helix</keyword>
<reference evidence="2 3" key="1">
    <citation type="journal article" date="2020" name="Cell">
        <title>Large-Scale Comparative Analyses of Tick Genomes Elucidate Their Genetic Diversity and Vector Capacities.</title>
        <authorList>
            <consortium name="Tick Genome and Microbiome Consortium (TIGMIC)"/>
            <person name="Jia N."/>
            <person name="Wang J."/>
            <person name="Shi W."/>
            <person name="Du L."/>
            <person name="Sun Y."/>
            <person name="Zhan W."/>
            <person name="Jiang J.F."/>
            <person name="Wang Q."/>
            <person name="Zhang B."/>
            <person name="Ji P."/>
            <person name="Bell-Sakyi L."/>
            <person name="Cui X.M."/>
            <person name="Yuan T.T."/>
            <person name="Jiang B.G."/>
            <person name="Yang W.F."/>
            <person name="Lam T.T."/>
            <person name="Chang Q.C."/>
            <person name="Ding S.J."/>
            <person name="Wang X.J."/>
            <person name="Zhu J.G."/>
            <person name="Ruan X.D."/>
            <person name="Zhao L."/>
            <person name="Wei J.T."/>
            <person name="Ye R.Z."/>
            <person name="Que T.C."/>
            <person name="Du C.H."/>
            <person name="Zhou Y.H."/>
            <person name="Cheng J.X."/>
            <person name="Dai P.F."/>
            <person name="Guo W.B."/>
            <person name="Han X.H."/>
            <person name="Huang E.J."/>
            <person name="Li L.F."/>
            <person name="Wei W."/>
            <person name="Gao Y.C."/>
            <person name="Liu J.Z."/>
            <person name="Shao H.Z."/>
            <person name="Wang X."/>
            <person name="Wang C.C."/>
            <person name="Yang T.C."/>
            <person name="Huo Q.B."/>
            <person name="Li W."/>
            <person name="Chen H.Y."/>
            <person name="Chen S.E."/>
            <person name="Zhou L.G."/>
            <person name="Ni X.B."/>
            <person name="Tian J.H."/>
            <person name="Sheng Y."/>
            <person name="Liu T."/>
            <person name="Pan Y.S."/>
            <person name="Xia L.Y."/>
            <person name="Li J."/>
            <person name="Zhao F."/>
            <person name="Cao W.C."/>
        </authorList>
    </citation>
    <scope>NUCLEOTIDE SEQUENCE [LARGE SCALE GENOMIC DNA]</scope>
    <source>
        <strain evidence="2">HaeL-2018</strain>
    </source>
</reference>
<sequence>MPASTLFFDNHSQRTVSSKNYLSETEAVLIPASAATNWSGCLKKTAEEFLAAYPLVWILFSADRRAHQMRAHLLRTQDPSLWESSCYKRTRMDAQSGQFVSSLRGKKLEVGCSWAVQGTVVSSCEIFVFKFLIEMLVRMNVSVHLKFLDRRHDVYRQVDVFMAPVLLDEGDFSSYFFPGIVIYNYMTFYSHVGEIENLPVSALLTSSWLCLVALAISLLASATVMVLADIIEFKAKFVHRSCDAVLFLTASFLATSADTPSNRRFAWTRRKVYCFWLLGLLPFSVYVRSHFVSQLSFKRAVDPLDTLEKLDNALDDSVVLPCVISDTRMHKMLSDAIHPHSLLRNLAASFNKNAAASRLVVPTFYDCMQCASRKDRVCLAGHQHPLHVEHINPKLIESKEPLFFYYGTTVTRKCFALRQPYQNFLQRLLERGFLSLWSNNDPKIRLSTQMSEGTASGQLQEYKNFLYFFLLCLGFATCVFGAEVAFRGVDHISK</sequence>
<evidence type="ECO:0000313" key="2">
    <source>
        <dbReference type="EMBL" id="KAH9380803.1"/>
    </source>
</evidence>
<dbReference type="OrthoDB" id="6535222at2759"/>
<proteinExistence type="predicted"/>
<keyword evidence="1" id="KW-0472">Membrane</keyword>
<keyword evidence="1" id="KW-0812">Transmembrane</keyword>
<evidence type="ECO:0000313" key="3">
    <source>
        <dbReference type="Proteomes" id="UP000821853"/>
    </source>
</evidence>
<protein>
    <recommendedName>
        <fullName evidence="4">Ionotropic receptor</fullName>
    </recommendedName>
</protein>
<feature type="transmembrane region" description="Helical" evidence="1">
    <location>
        <begin position="272"/>
        <end position="291"/>
    </location>
</feature>
<dbReference type="AlphaFoldDB" id="A0A9J6H0G5"/>